<proteinExistence type="inferred from homology"/>
<dbReference type="RefSeq" id="WP_057976106.1">
    <property type="nucleotide sequence ID" value="NZ_LKHP01000001.1"/>
</dbReference>
<dbReference type="AlphaFoldDB" id="A0A0R3JY45"/>
<dbReference type="Pfam" id="PF09335">
    <property type="entry name" value="VTT_dom"/>
    <property type="match status" value="1"/>
</dbReference>
<comment type="similarity">
    <text evidence="2">Belongs to the DedA family.</text>
</comment>
<dbReference type="STRING" id="908809.ABG79_00159"/>
<feature type="transmembrane region" description="Helical" evidence="7">
    <location>
        <begin position="142"/>
        <end position="161"/>
    </location>
</feature>
<dbReference type="InterPro" id="IPR051311">
    <property type="entry name" value="DedA_domain"/>
</dbReference>
<evidence type="ECO:0000256" key="3">
    <source>
        <dbReference type="ARBA" id="ARBA00022475"/>
    </source>
</evidence>
<evidence type="ECO:0000259" key="8">
    <source>
        <dbReference type="Pfam" id="PF09335"/>
    </source>
</evidence>
<dbReference type="GO" id="GO:0005886">
    <property type="term" value="C:plasma membrane"/>
    <property type="evidence" value="ECO:0007669"/>
    <property type="project" value="UniProtKB-SubCell"/>
</dbReference>
<evidence type="ECO:0000256" key="5">
    <source>
        <dbReference type="ARBA" id="ARBA00022989"/>
    </source>
</evidence>
<feature type="transmembrane region" description="Helical" evidence="7">
    <location>
        <begin position="181"/>
        <end position="199"/>
    </location>
</feature>
<keyword evidence="3" id="KW-1003">Cell membrane</keyword>
<dbReference type="OrthoDB" id="9813426at2"/>
<comment type="subcellular location">
    <subcellularLocation>
        <location evidence="1">Cell membrane</location>
        <topology evidence="1">Multi-pass membrane protein</topology>
    </subcellularLocation>
</comment>
<dbReference type="InterPro" id="IPR032816">
    <property type="entry name" value="VTT_dom"/>
</dbReference>
<dbReference type="PANTHER" id="PTHR42709:SF6">
    <property type="entry name" value="UNDECAPRENYL PHOSPHATE TRANSPORTER A"/>
    <property type="match status" value="1"/>
</dbReference>
<evidence type="ECO:0000256" key="1">
    <source>
        <dbReference type="ARBA" id="ARBA00004651"/>
    </source>
</evidence>
<keyword evidence="5 7" id="KW-1133">Transmembrane helix</keyword>
<dbReference type="PANTHER" id="PTHR42709">
    <property type="entry name" value="ALKALINE PHOSPHATASE LIKE PROTEIN"/>
    <property type="match status" value="1"/>
</dbReference>
<evidence type="ECO:0000256" key="2">
    <source>
        <dbReference type="ARBA" id="ARBA00010792"/>
    </source>
</evidence>
<evidence type="ECO:0000313" key="9">
    <source>
        <dbReference type="EMBL" id="KRQ87994.1"/>
    </source>
</evidence>
<keyword evidence="6 7" id="KW-0472">Membrane</keyword>
<evidence type="ECO:0000313" key="10">
    <source>
        <dbReference type="Proteomes" id="UP000052015"/>
    </source>
</evidence>
<evidence type="ECO:0000256" key="6">
    <source>
        <dbReference type="ARBA" id="ARBA00023136"/>
    </source>
</evidence>
<feature type="transmembrane region" description="Helical" evidence="7">
    <location>
        <begin position="17"/>
        <end position="36"/>
    </location>
</feature>
<keyword evidence="4 7" id="KW-0812">Transmembrane</keyword>
<comment type="caution">
    <text evidence="9">The sequence shown here is derived from an EMBL/GenBank/DDBJ whole genome shotgun (WGS) entry which is preliminary data.</text>
</comment>
<dbReference type="Proteomes" id="UP000052015">
    <property type="component" value="Unassembled WGS sequence"/>
</dbReference>
<evidence type="ECO:0000256" key="4">
    <source>
        <dbReference type="ARBA" id="ARBA00022692"/>
    </source>
</evidence>
<organism evidence="9 10">
    <name type="scientific">Caloramator mitchellensis</name>
    <dbReference type="NCBI Taxonomy" id="908809"/>
    <lineage>
        <taxon>Bacteria</taxon>
        <taxon>Bacillati</taxon>
        <taxon>Bacillota</taxon>
        <taxon>Clostridia</taxon>
        <taxon>Eubacteriales</taxon>
        <taxon>Clostridiaceae</taxon>
        <taxon>Caloramator</taxon>
    </lineage>
</organism>
<name>A0A0R3JY45_CALMK</name>
<accession>A0A0R3JY45</accession>
<evidence type="ECO:0000256" key="7">
    <source>
        <dbReference type="SAM" id="Phobius"/>
    </source>
</evidence>
<reference evidence="9 10" key="1">
    <citation type="submission" date="2015-09" db="EMBL/GenBank/DDBJ databases">
        <title>Draft genome sequence of a Caloramator mitchellensis, a moderate thermophile from the Great Artesian Basin of Australia.</title>
        <authorList>
            <person name="Patel B.K."/>
        </authorList>
    </citation>
    <scope>NUCLEOTIDE SEQUENCE [LARGE SCALE GENOMIC DNA]</scope>
    <source>
        <strain evidence="9 10">VF08</strain>
    </source>
</reference>
<feature type="transmembrane region" description="Helical" evidence="7">
    <location>
        <begin position="110"/>
        <end position="135"/>
    </location>
</feature>
<feature type="transmembrane region" description="Helical" evidence="7">
    <location>
        <begin position="57"/>
        <end position="77"/>
    </location>
</feature>
<keyword evidence="10" id="KW-1185">Reference proteome</keyword>
<protein>
    <submittedName>
        <fullName evidence="9">SNARE associated Golgi protein</fullName>
    </submittedName>
</protein>
<gene>
    <name evidence="9" type="ORF">ABG79_00159</name>
</gene>
<dbReference type="EMBL" id="LKHP01000001">
    <property type="protein sequence ID" value="KRQ87994.1"/>
    <property type="molecule type" value="Genomic_DNA"/>
</dbReference>
<sequence length="204" mass="23286">MQEFFIRTIYSLKQNPMLVYLFTILNSFLQIFFPPYPGDTFIALLGYLSSQITKNGALLLIIALSSTIISSIMLYLISFHYSERVLKNKYINNFFQINKIYLFEKWYDKFGAFAIILSKFIPGINSIVLIASGVLKLRKITAILAIILSSIIHNSMLFIVGRVTGNNVAVLNQLIKEYSSIILLFSLLILIIYILILLVKGVRE</sequence>
<feature type="domain" description="VTT" evidence="8">
    <location>
        <begin position="37"/>
        <end position="161"/>
    </location>
</feature>